<dbReference type="Proteomes" id="UP000055024">
    <property type="component" value="Unassembled WGS sequence"/>
</dbReference>
<comment type="caution">
    <text evidence="2">The sequence shown here is derived from an EMBL/GenBank/DDBJ whole genome shotgun (WGS) entry which is preliminary data.</text>
</comment>
<sequence length="63" mass="7383">MNKTALHVHSGQPLVQSLEQVVLHRVFRFHLAPHRTQLSEKVDSQLPKLFHRSKKRDFPRSST</sequence>
<protein>
    <submittedName>
        <fullName evidence="2">Uncharacterized protein</fullName>
    </submittedName>
</protein>
<organism evidence="2 3">
    <name type="scientific">Trichinella zimbabwensis</name>
    <dbReference type="NCBI Taxonomy" id="268475"/>
    <lineage>
        <taxon>Eukaryota</taxon>
        <taxon>Metazoa</taxon>
        <taxon>Ecdysozoa</taxon>
        <taxon>Nematoda</taxon>
        <taxon>Enoplea</taxon>
        <taxon>Dorylaimia</taxon>
        <taxon>Trichinellida</taxon>
        <taxon>Trichinellidae</taxon>
        <taxon>Trichinella</taxon>
    </lineage>
</organism>
<feature type="region of interest" description="Disordered" evidence="1">
    <location>
        <begin position="43"/>
        <end position="63"/>
    </location>
</feature>
<dbReference type="EMBL" id="JYDP01000125">
    <property type="protein sequence ID" value="KRZ06090.1"/>
    <property type="molecule type" value="Genomic_DNA"/>
</dbReference>
<evidence type="ECO:0000313" key="2">
    <source>
        <dbReference type="EMBL" id="KRZ06090.1"/>
    </source>
</evidence>
<evidence type="ECO:0000313" key="3">
    <source>
        <dbReference type="Proteomes" id="UP000055024"/>
    </source>
</evidence>
<name>A0A0V1H763_9BILA</name>
<dbReference type="AlphaFoldDB" id="A0A0V1H763"/>
<evidence type="ECO:0000256" key="1">
    <source>
        <dbReference type="SAM" id="MobiDB-lite"/>
    </source>
</evidence>
<proteinExistence type="predicted"/>
<gene>
    <name evidence="2" type="ORF">T11_4053</name>
</gene>
<reference evidence="2 3" key="1">
    <citation type="submission" date="2015-01" db="EMBL/GenBank/DDBJ databases">
        <title>Evolution of Trichinella species and genotypes.</title>
        <authorList>
            <person name="Korhonen P.K."/>
            <person name="Edoardo P."/>
            <person name="Giuseppe L.R."/>
            <person name="Gasser R.B."/>
        </authorList>
    </citation>
    <scope>NUCLEOTIDE SEQUENCE [LARGE SCALE GENOMIC DNA]</scope>
    <source>
        <strain evidence="2">ISS1029</strain>
    </source>
</reference>
<keyword evidence="3" id="KW-1185">Reference proteome</keyword>
<accession>A0A0V1H763</accession>